<proteinExistence type="inferred from homology"/>
<dbReference type="GO" id="GO:0016075">
    <property type="term" value="P:rRNA catabolic process"/>
    <property type="evidence" value="ECO:0007669"/>
    <property type="project" value="TreeGrafter"/>
</dbReference>
<dbReference type="GO" id="GO:0016787">
    <property type="term" value="F:hydrolase activity"/>
    <property type="evidence" value="ECO:0007669"/>
    <property type="project" value="UniProtKB-KW"/>
</dbReference>
<keyword evidence="3" id="KW-1185">Reference proteome</keyword>
<comment type="caution">
    <text evidence="2">The sequence shown here is derived from an EMBL/GenBank/DDBJ whole genome shotgun (WGS) entry which is preliminary data.</text>
</comment>
<dbReference type="Pfam" id="PF02452">
    <property type="entry name" value="PemK_toxin"/>
    <property type="match status" value="1"/>
</dbReference>
<evidence type="ECO:0000313" key="2">
    <source>
        <dbReference type="EMBL" id="GBH29407.1"/>
    </source>
</evidence>
<dbReference type="AlphaFoldDB" id="A0A401IYI4"/>
<keyword evidence="1" id="KW-0540">Nuclease</keyword>
<gene>
    <name evidence="2" type="ORF">MBESOW_P0661</name>
</gene>
<keyword evidence="1" id="KW-0255">Endonuclease</keyword>
<sequence>MVTGPAMLRGEIWLAALDPTVGSEIQKTRPCVIVSPDELNAHLRTVIVAPMTTGSRPAPFRVALRFKGKDGLILPDQMRTVDKVRLVKRLGRVDAASGAALLRILGQMFAA</sequence>
<name>A0A401IYI4_SPHXE</name>
<keyword evidence="1" id="KW-0378">Hydrolase</keyword>
<dbReference type="PANTHER" id="PTHR33988">
    <property type="entry name" value="ENDORIBONUCLEASE MAZF-RELATED"/>
    <property type="match status" value="1"/>
</dbReference>
<dbReference type="SUPFAM" id="SSF50118">
    <property type="entry name" value="Cell growth inhibitor/plasmid maintenance toxic component"/>
    <property type="match status" value="1"/>
</dbReference>
<dbReference type="GO" id="GO:0004521">
    <property type="term" value="F:RNA endonuclease activity"/>
    <property type="evidence" value="ECO:0007669"/>
    <property type="project" value="TreeGrafter"/>
</dbReference>
<dbReference type="RefSeq" id="WP_019052937.1">
    <property type="nucleotide sequence ID" value="NZ_BBQY01000001.1"/>
</dbReference>
<comment type="similarity">
    <text evidence="1">Belongs to the PemK/MazF family.</text>
</comment>
<dbReference type="Gene3D" id="2.30.30.110">
    <property type="match status" value="1"/>
</dbReference>
<dbReference type="EC" id="3.1.-.-" evidence="1"/>
<accession>A0A401IYI4</accession>
<dbReference type="EMBL" id="BBQY01000001">
    <property type="protein sequence ID" value="GBH29407.1"/>
    <property type="molecule type" value="Genomic_DNA"/>
</dbReference>
<evidence type="ECO:0000313" key="3">
    <source>
        <dbReference type="Proteomes" id="UP000290975"/>
    </source>
</evidence>
<dbReference type="Proteomes" id="UP000290975">
    <property type="component" value="Unassembled WGS sequence"/>
</dbReference>
<comment type="function">
    <text evidence="1">Toxic component of a type II toxin-antitoxin (TA) system.</text>
</comment>
<reference evidence="2 3" key="1">
    <citation type="submission" date="2014-12" db="EMBL/GenBank/DDBJ databases">
        <title>Whole genome sequencing of Sphingobium xenophagum OW59.</title>
        <authorList>
            <person name="Ohta Y."/>
            <person name="Nishi S."/>
            <person name="Hatada Y."/>
        </authorList>
    </citation>
    <scope>NUCLEOTIDE SEQUENCE [LARGE SCALE GENOMIC DNA]</scope>
    <source>
        <strain evidence="2 3">OW59</strain>
    </source>
</reference>
<dbReference type="GO" id="GO:0006402">
    <property type="term" value="P:mRNA catabolic process"/>
    <property type="evidence" value="ECO:0007669"/>
    <property type="project" value="TreeGrafter"/>
</dbReference>
<protein>
    <recommendedName>
        <fullName evidence="1">mRNA interferase</fullName>
        <ecNumber evidence="1">3.1.-.-</ecNumber>
    </recommendedName>
</protein>
<dbReference type="GO" id="GO:0003677">
    <property type="term" value="F:DNA binding"/>
    <property type="evidence" value="ECO:0007669"/>
    <property type="project" value="InterPro"/>
</dbReference>
<dbReference type="InterPro" id="IPR011067">
    <property type="entry name" value="Plasmid_toxin/cell-grow_inhib"/>
</dbReference>
<dbReference type="PANTHER" id="PTHR33988:SF2">
    <property type="entry name" value="ENDORIBONUCLEASE MAZF"/>
    <property type="match status" value="1"/>
</dbReference>
<dbReference type="InterPro" id="IPR003477">
    <property type="entry name" value="PemK-like"/>
</dbReference>
<organism evidence="2 3">
    <name type="scientific">Sphingobium xenophagum</name>
    <dbReference type="NCBI Taxonomy" id="121428"/>
    <lineage>
        <taxon>Bacteria</taxon>
        <taxon>Pseudomonadati</taxon>
        <taxon>Pseudomonadota</taxon>
        <taxon>Alphaproteobacteria</taxon>
        <taxon>Sphingomonadales</taxon>
        <taxon>Sphingomonadaceae</taxon>
        <taxon>Sphingobium</taxon>
    </lineage>
</organism>
<dbReference type="PIRSF" id="PIRSF033490">
    <property type="entry name" value="MazF"/>
    <property type="match status" value="1"/>
</dbReference>
<evidence type="ECO:0000256" key="1">
    <source>
        <dbReference type="PIRNR" id="PIRNR033490"/>
    </source>
</evidence>